<evidence type="ECO:0000313" key="8">
    <source>
        <dbReference type="Proteomes" id="UP000781104"/>
    </source>
</evidence>
<evidence type="ECO:0000256" key="4">
    <source>
        <dbReference type="ARBA" id="ARBA00023172"/>
    </source>
</evidence>
<name>A0ABS7IVF1_9CHLA</name>
<accession>A0ABS7IVF1</accession>
<organism evidence="7 8">
    <name type="scientific">Chlamydia gallinacea</name>
    <dbReference type="NCBI Taxonomy" id="1457153"/>
    <lineage>
        <taxon>Bacteria</taxon>
        <taxon>Pseudomonadati</taxon>
        <taxon>Chlamydiota</taxon>
        <taxon>Chlamydiia</taxon>
        <taxon>Chlamydiales</taxon>
        <taxon>Chlamydiaceae</taxon>
        <taxon>Chlamydia/Chlamydophila group</taxon>
        <taxon>Chlamydia</taxon>
    </lineage>
</organism>
<dbReference type="PANTHER" id="PTHR30563">
    <property type="entry name" value="DNA RECOMBINATION PROTEIN RMUC"/>
    <property type="match status" value="1"/>
</dbReference>
<keyword evidence="6" id="KW-1133">Transmembrane helix</keyword>
<evidence type="ECO:0000256" key="2">
    <source>
        <dbReference type="ARBA" id="ARBA00009840"/>
    </source>
</evidence>
<comment type="caution">
    <text evidence="7">The sequence shown here is derived from an EMBL/GenBank/DDBJ whole genome shotgun (WGS) entry which is preliminary data.</text>
</comment>
<comment type="similarity">
    <text evidence="2">Belongs to the RmuC family.</text>
</comment>
<feature type="transmembrane region" description="Helical" evidence="6">
    <location>
        <begin position="23"/>
        <end position="42"/>
    </location>
</feature>
<evidence type="ECO:0000256" key="3">
    <source>
        <dbReference type="ARBA" id="ARBA00023054"/>
    </source>
</evidence>
<dbReference type="Pfam" id="PF02646">
    <property type="entry name" value="RmuC"/>
    <property type="match status" value="1"/>
</dbReference>
<dbReference type="EMBL" id="JAEMHH010000014">
    <property type="protein sequence ID" value="MBX6680414.1"/>
    <property type="molecule type" value="Genomic_DNA"/>
</dbReference>
<reference evidence="7 8" key="1">
    <citation type="journal article" date="2021" name="Sci. Rep.">
        <title>Genetic and phenotypic analysis of the pathogenic potential of two novel Chlamydia gallinacea strains compared to Chlamydia psittaci.</title>
        <authorList>
            <person name="Heijne M."/>
            <person name="Jelocnik M."/>
            <person name="Umanets A."/>
            <person name="Brouwer M.S.M."/>
            <person name="Dinkla A."/>
            <person name="Harders F."/>
            <person name="van Keulen L.J.M."/>
            <person name="Roest H.J."/>
            <person name="Schaafsma F."/>
            <person name="Velkers F.C."/>
            <person name="van der Goot J.A."/>
            <person name="Pannekoek Y."/>
            <person name="Koets A.P."/>
        </authorList>
    </citation>
    <scope>NUCLEOTIDE SEQUENCE [LARGE SCALE GENOMIC DNA]</scope>
    <source>
        <strain evidence="7 8">NL_F725</strain>
    </source>
</reference>
<evidence type="ECO:0000256" key="6">
    <source>
        <dbReference type="SAM" id="Phobius"/>
    </source>
</evidence>
<proteinExistence type="inferred from homology"/>
<feature type="coiled-coil region" evidence="5">
    <location>
        <begin position="53"/>
        <end position="83"/>
    </location>
</feature>
<sequence length="426" mass="49134">MHAISSKEPSQCFNSPNTSSEQVIPYCGFSLFLGFFLATLFYRKRARYYLKKQSKLEQENNFLKNSLERCRQSDQLLENLSNKFSVTCHSLVKEMKMESQMYFSEKSKTIESLLSPVQATLLAFKQNLETFETQHAEDRGTLKEQIAHLLSVEKKLEKETQALTNILKHPGTRGRWGEIQLERILELSGMLKYCDYEIQASDPQGLVRADMIVRLPQDRCVIIDAKAPFSETYFSEENADRSDLIKKIKEHIKTLKSKSYWNKFHYSPEFVILFLPGESIFNDALRIAPELIDIAASSNVILSSPLTLLALLKTIAHTWKQENLHKQIQEIGRLGKELHHRLYNVFNHFHKLGKHLNLTVQSYNDLSSSLQHRVLPTLRKFEDLEVSSSLHKIEDPSTIHNPIQPFLPGLEQENSSSEIPTLKENL</sequence>
<evidence type="ECO:0000256" key="5">
    <source>
        <dbReference type="SAM" id="Coils"/>
    </source>
</evidence>
<evidence type="ECO:0000256" key="1">
    <source>
        <dbReference type="ARBA" id="ARBA00003416"/>
    </source>
</evidence>
<keyword evidence="6" id="KW-0472">Membrane</keyword>
<protein>
    <submittedName>
        <fullName evidence="7">DNA recombination protein RmuC</fullName>
    </submittedName>
</protein>
<keyword evidence="4" id="KW-0233">DNA recombination</keyword>
<gene>
    <name evidence="7" type="primary">rmuC</name>
    <name evidence="7" type="ORF">JG731_03515</name>
</gene>
<keyword evidence="8" id="KW-1185">Reference proteome</keyword>
<comment type="function">
    <text evidence="1">Involved in DNA recombination.</text>
</comment>
<dbReference type="InterPro" id="IPR003798">
    <property type="entry name" value="DNA_recombination_RmuC"/>
</dbReference>
<keyword evidence="3 5" id="KW-0175">Coiled coil</keyword>
<dbReference type="Proteomes" id="UP000781104">
    <property type="component" value="Unassembled WGS sequence"/>
</dbReference>
<evidence type="ECO:0000313" key="7">
    <source>
        <dbReference type="EMBL" id="MBX6680414.1"/>
    </source>
</evidence>
<keyword evidence="6" id="KW-0812">Transmembrane</keyword>
<dbReference type="PANTHER" id="PTHR30563:SF0">
    <property type="entry name" value="DNA RECOMBINATION PROTEIN RMUC"/>
    <property type="match status" value="1"/>
</dbReference>